<accession>W0F6G6</accession>
<evidence type="ECO:0000256" key="2">
    <source>
        <dbReference type="SAM" id="SignalP"/>
    </source>
</evidence>
<dbReference type="HOGENOM" id="CLU_2480156_0_0_10"/>
<evidence type="ECO:0000313" key="3">
    <source>
        <dbReference type="EMBL" id="AHF17049.1"/>
    </source>
</evidence>
<name>W0F6G6_9BACT</name>
<proteinExistence type="predicted"/>
<organism evidence="3 4">
    <name type="scientific">Niabella soli DSM 19437</name>
    <dbReference type="NCBI Taxonomy" id="929713"/>
    <lineage>
        <taxon>Bacteria</taxon>
        <taxon>Pseudomonadati</taxon>
        <taxon>Bacteroidota</taxon>
        <taxon>Chitinophagia</taxon>
        <taxon>Chitinophagales</taxon>
        <taxon>Chitinophagaceae</taxon>
        <taxon>Niabella</taxon>
    </lineage>
</organism>
<sequence>MKKTTKTFMLALAATVITGSAFAQVDTTKKDTSMPQTDTTTHPKKDKKKDKKAPPQAFAPTTKGSTYTLVAINKEVTANKIEEETEA</sequence>
<gene>
    <name evidence="3" type="ORF">NIASO_00895</name>
</gene>
<feature type="region of interest" description="Disordered" evidence="1">
    <location>
        <begin position="24"/>
        <end position="64"/>
    </location>
</feature>
<evidence type="ECO:0000313" key="4">
    <source>
        <dbReference type="Proteomes" id="UP000003586"/>
    </source>
</evidence>
<dbReference type="OrthoDB" id="680176at2"/>
<dbReference type="AlphaFoldDB" id="W0F6G6"/>
<dbReference type="Proteomes" id="UP000003586">
    <property type="component" value="Chromosome"/>
</dbReference>
<feature type="signal peptide" evidence="2">
    <location>
        <begin position="1"/>
        <end position="23"/>
    </location>
</feature>
<reference evidence="3 4" key="1">
    <citation type="submission" date="2013-12" db="EMBL/GenBank/DDBJ databases">
        <authorList>
            <consortium name="DOE Joint Genome Institute"/>
            <person name="Eisen J."/>
            <person name="Huntemann M."/>
            <person name="Han J."/>
            <person name="Chen A."/>
            <person name="Kyrpides N."/>
            <person name="Mavromatis K."/>
            <person name="Markowitz V."/>
            <person name="Palaniappan K."/>
            <person name="Ivanova N."/>
            <person name="Schaumberg A."/>
            <person name="Pati A."/>
            <person name="Liolios K."/>
            <person name="Nordberg H.P."/>
            <person name="Cantor M.N."/>
            <person name="Hua S.X."/>
            <person name="Woyke T."/>
        </authorList>
    </citation>
    <scope>NUCLEOTIDE SEQUENCE [LARGE SCALE GENOMIC DNA]</scope>
    <source>
        <strain evidence="4">DSM 19437</strain>
    </source>
</reference>
<dbReference type="RefSeq" id="WP_008581851.1">
    <property type="nucleotide sequence ID" value="NZ_CP007035.1"/>
</dbReference>
<keyword evidence="4" id="KW-1185">Reference proteome</keyword>
<dbReference type="EMBL" id="CP007035">
    <property type="protein sequence ID" value="AHF17049.1"/>
    <property type="molecule type" value="Genomic_DNA"/>
</dbReference>
<feature type="chain" id="PRO_5004788631" evidence="2">
    <location>
        <begin position="24"/>
        <end position="87"/>
    </location>
</feature>
<keyword evidence="2" id="KW-0732">Signal</keyword>
<dbReference type="KEGG" id="nso:NIASO_00895"/>
<feature type="compositionally biased region" description="Basic residues" evidence="1">
    <location>
        <begin position="42"/>
        <end position="51"/>
    </location>
</feature>
<protein>
    <submittedName>
        <fullName evidence="3">Uncharacterized protein</fullName>
    </submittedName>
</protein>
<evidence type="ECO:0000256" key="1">
    <source>
        <dbReference type="SAM" id="MobiDB-lite"/>
    </source>
</evidence>